<keyword evidence="2" id="KW-1185">Reference proteome</keyword>
<gene>
    <name evidence="1" type="ORF">CMC5_023880</name>
</gene>
<protein>
    <submittedName>
        <fullName evidence="1">Uncharacterized protein</fullName>
    </submittedName>
</protein>
<organism evidence="1 2">
    <name type="scientific">Chondromyces crocatus</name>
    <dbReference type="NCBI Taxonomy" id="52"/>
    <lineage>
        <taxon>Bacteria</taxon>
        <taxon>Pseudomonadati</taxon>
        <taxon>Myxococcota</taxon>
        <taxon>Polyangia</taxon>
        <taxon>Polyangiales</taxon>
        <taxon>Polyangiaceae</taxon>
        <taxon>Chondromyces</taxon>
    </lineage>
</organism>
<evidence type="ECO:0000313" key="2">
    <source>
        <dbReference type="Proteomes" id="UP000067626"/>
    </source>
</evidence>
<dbReference type="STRING" id="52.CMC5_023880"/>
<dbReference type="EMBL" id="CP012159">
    <property type="protein sequence ID" value="AKT38245.1"/>
    <property type="molecule type" value="Genomic_DNA"/>
</dbReference>
<accession>A0A0K1EBK4</accession>
<dbReference type="RefSeq" id="WP_179955520.1">
    <property type="nucleotide sequence ID" value="NZ_CP012159.1"/>
</dbReference>
<dbReference type="AlphaFoldDB" id="A0A0K1EBK4"/>
<name>A0A0K1EBK4_CHOCO</name>
<dbReference type="KEGG" id="ccro:CMC5_023880"/>
<reference evidence="1 2" key="1">
    <citation type="submission" date="2015-07" db="EMBL/GenBank/DDBJ databases">
        <title>Genome analysis of myxobacterium Chondromyces crocatus Cm c5 reveals a high potential for natural compound synthesis and the genetic basis for the loss of fruiting body formation.</title>
        <authorList>
            <person name="Zaburannyi N."/>
            <person name="Bunk B."/>
            <person name="Maier J."/>
            <person name="Overmann J."/>
            <person name="Mueller R."/>
        </authorList>
    </citation>
    <scope>NUCLEOTIDE SEQUENCE [LARGE SCALE GENOMIC DNA]</scope>
    <source>
        <strain evidence="1 2">Cm c5</strain>
    </source>
</reference>
<dbReference type="Proteomes" id="UP000067626">
    <property type="component" value="Chromosome"/>
</dbReference>
<evidence type="ECO:0000313" key="1">
    <source>
        <dbReference type="EMBL" id="AKT38245.1"/>
    </source>
</evidence>
<sequence length="146" mass="15212">MPKLNWIDALFFGVRRILAGGVEMPERPAINFVGATVTDNPAENRIDVVLGGSGLRKISPIVTSDYTASPGELVRVDGHRAIVITLPPAAPNALATVVVKKVNGGDGDITIAAPPGQAVGGQISIHTLAAHGRAEFMSDALSWLIL</sequence>
<proteinExistence type="predicted"/>